<evidence type="ECO:0000313" key="1">
    <source>
        <dbReference type="EMBL" id="KAF2189620.1"/>
    </source>
</evidence>
<dbReference type="EMBL" id="ML994620">
    <property type="protein sequence ID" value="KAF2189620.1"/>
    <property type="molecule type" value="Genomic_DNA"/>
</dbReference>
<keyword evidence="2" id="KW-1185">Reference proteome</keyword>
<organism evidence="1 2">
    <name type="scientific">Zopfia rhizophila CBS 207.26</name>
    <dbReference type="NCBI Taxonomy" id="1314779"/>
    <lineage>
        <taxon>Eukaryota</taxon>
        <taxon>Fungi</taxon>
        <taxon>Dikarya</taxon>
        <taxon>Ascomycota</taxon>
        <taxon>Pezizomycotina</taxon>
        <taxon>Dothideomycetes</taxon>
        <taxon>Dothideomycetes incertae sedis</taxon>
        <taxon>Zopfiaceae</taxon>
        <taxon>Zopfia</taxon>
    </lineage>
</organism>
<name>A0A6A6EHN8_9PEZI</name>
<evidence type="ECO:0000313" key="2">
    <source>
        <dbReference type="Proteomes" id="UP000800200"/>
    </source>
</evidence>
<dbReference type="AlphaFoldDB" id="A0A6A6EHN8"/>
<sequence length="160" mass="17456">MRKLTELFLIRSRCWSCAEGHTARRFSERTNIAGCVSVRRQRGGAASGNGIDGMLACAPLVLERPPATPVMQDIQAEERSTRDEQDGGNMVQYMYPEYALALLELKTAHQSSVMANSHGTSIPLHLASSLRLSSFCPGALDGRTAVVFPCCLVRCVGRSR</sequence>
<accession>A0A6A6EHN8</accession>
<protein>
    <submittedName>
        <fullName evidence="1">Uncharacterized protein</fullName>
    </submittedName>
</protein>
<gene>
    <name evidence="1" type="ORF">K469DRAFT_44273</name>
</gene>
<reference evidence="1" key="1">
    <citation type="journal article" date="2020" name="Stud. Mycol.">
        <title>101 Dothideomycetes genomes: a test case for predicting lifestyles and emergence of pathogens.</title>
        <authorList>
            <person name="Haridas S."/>
            <person name="Albert R."/>
            <person name="Binder M."/>
            <person name="Bloem J."/>
            <person name="Labutti K."/>
            <person name="Salamov A."/>
            <person name="Andreopoulos B."/>
            <person name="Baker S."/>
            <person name="Barry K."/>
            <person name="Bills G."/>
            <person name="Bluhm B."/>
            <person name="Cannon C."/>
            <person name="Castanera R."/>
            <person name="Culley D."/>
            <person name="Daum C."/>
            <person name="Ezra D."/>
            <person name="Gonzalez J."/>
            <person name="Henrissat B."/>
            <person name="Kuo A."/>
            <person name="Liang C."/>
            <person name="Lipzen A."/>
            <person name="Lutzoni F."/>
            <person name="Magnuson J."/>
            <person name="Mondo S."/>
            <person name="Nolan M."/>
            <person name="Ohm R."/>
            <person name="Pangilinan J."/>
            <person name="Park H.-J."/>
            <person name="Ramirez L."/>
            <person name="Alfaro M."/>
            <person name="Sun H."/>
            <person name="Tritt A."/>
            <person name="Yoshinaga Y."/>
            <person name="Zwiers L.-H."/>
            <person name="Turgeon B."/>
            <person name="Goodwin S."/>
            <person name="Spatafora J."/>
            <person name="Crous P."/>
            <person name="Grigoriev I."/>
        </authorList>
    </citation>
    <scope>NUCLEOTIDE SEQUENCE</scope>
    <source>
        <strain evidence="1">CBS 207.26</strain>
    </source>
</reference>
<proteinExistence type="predicted"/>
<dbReference type="Proteomes" id="UP000800200">
    <property type="component" value="Unassembled WGS sequence"/>
</dbReference>